<evidence type="ECO:0000256" key="2">
    <source>
        <dbReference type="ARBA" id="ARBA00023002"/>
    </source>
</evidence>
<keyword evidence="6" id="KW-1185">Reference proteome</keyword>
<dbReference type="AlphaFoldDB" id="A0A370H4A8"/>
<dbReference type="Proteomes" id="UP000255355">
    <property type="component" value="Unassembled WGS sequence"/>
</dbReference>
<dbReference type="PANTHER" id="PTHR30466:SF11">
    <property type="entry name" value="FLAVIN-DEPENDENT MONOOXYGENASE, REDUCTASE SUBUNIT HSAB"/>
    <property type="match status" value="1"/>
</dbReference>
<feature type="region of interest" description="Disordered" evidence="3">
    <location>
        <begin position="47"/>
        <end position="76"/>
    </location>
</feature>
<dbReference type="Pfam" id="PF01613">
    <property type="entry name" value="Flavin_Reduct"/>
    <property type="match status" value="1"/>
</dbReference>
<evidence type="ECO:0000256" key="1">
    <source>
        <dbReference type="ARBA" id="ARBA00008898"/>
    </source>
</evidence>
<proteinExistence type="inferred from homology"/>
<dbReference type="InterPro" id="IPR012349">
    <property type="entry name" value="Split_barrel_FMN-bd"/>
</dbReference>
<comment type="similarity">
    <text evidence="1">Belongs to the non-flavoprotein flavin reductase family.</text>
</comment>
<evidence type="ECO:0000313" key="5">
    <source>
        <dbReference type="EMBL" id="RDI50618.1"/>
    </source>
</evidence>
<dbReference type="EMBL" id="QQAZ01000005">
    <property type="protein sequence ID" value="RDI50618.1"/>
    <property type="molecule type" value="Genomic_DNA"/>
</dbReference>
<dbReference type="GO" id="GO:0010181">
    <property type="term" value="F:FMN binding"/>
    <property type="evidence" value="ECO:0007669"/>
    <property type="project" value="InterPro"/>
</dbReference>
<feature type="domain" description="Flavin reductase like" evidence="4">
    <location>
        <begin position="89"/>
        <end position="239"/>
    </location>
</feature>
<reference evidence="5 6" key="1">
    <citation type="submission" date="2018-07" db="EMBL/GenBank/DDBJ databases">
        <title>Genomic Encyclopedia of Type Strains, Phase IV (KMG-IV): sequencing the most valuable type-strain genomes for metagenomic binning, comparative biology and taxonomic classification.</title>
        <authorList>
            <person name="Goeker M."/>
        </authorList>
    </citation>
    <scope>NUCLEOTIDE SEQUENCE [LARGE SCALE GENOMIC DNA]</scope>
    <source>
        <strain evidence="5 6">DSM 44952</strain>
    </source>
</reference>
<dbReference type="InterPro" id="IPR050268">
    <property type="entry name" value="NADH-dep_flavin_reductase"/>
</dbReference>
<keyword evidence="2" id="KW-0560">Oxidoreductase</keyword>
<gene>
    <name evidence="5" type="ORF">DFR68_10595</name>
</gene>
<dbReference type="STRING" id="1210089.GCA_001613165_05585"/>
<dbReference type="InterPro" id="IPR002563">
    <property type="entry name" value="Flavin_Rdtase-like_dom"/>
</dbReference>
<dbReference type="SMART" id="SM00903">
    <property type="entry name" value="Flavin_Reduct"/>
    <property type="match status" value="1"/>
</dbReference>
<feature type="region of interest" description="Disordered" evidence="3">
    <location>
        <begin position="1"/>
        <end position="25"/>
    </location>
</feature>
<evidence type="ECO:0000256" key="3">
    <source>
        <dbReference type="SAM" id="MobiDB-lite"/>
    </source>
</evidence>
<dbReference type="GO" id="GO:0042602">
    <property type="term" value="F:riboflavin reductase (NADPH) activity"/>
    <property type="evidence" value="ECO:0007669"/>
    <property type="project" value="TreeGrafter"/>
</dbReference>
<protein>
    <submittedName>
        <fullName evidence="5">Flavin reductase (DIM6/NTAB) family NADH-FMN oxidoreductase RutF</fullName>
    </submittedName>
</protein>
<evidence type="ECO:0000313" key="6">
    <source>
        <dbReference type="Proteomes" id="UP000255355"/>
    </source>
</evidence>
<name>A0A370H4A8_9NOCA</name>
<accession>A0A370H4A8</accession>
<organism evidence="5 6">
    <name type="scientific">Nocardia mexicana</name>
    <dbReference type="NCBI Taxonomy" id="279262"/>
    <lineage>
        <taxon>Bacteria</taxon>
        <taxon>Bacillati</taxon>
        <taxon>Actinomycetota</taxon>
        <taxon>Actinomycetes</taxon>
        <taxon>Mycobacteriales</taxon>
        <taxon>Nocardiaceae</taxon>
        <taxon>Nocardia</taxon>
    </lineage>
</organism>
<sequence length="252" mass="26354">MRTPVETRGAAPASDPGPDVSGGQIAEPAVDWTEPRPAIEDVTVPGSVWGWTEPAGRGHSPASTRRGRLLSPRAAPTSASADVDLRAVMRSFATGVAIAGTYVDRPGGRRHDAVTVNSVSSLSLEPPLVSIALRTGSGFGRAIRASRVWSLSILDGGSQSLASLFARDRTVRDGALTAQRTRPGGRTGALLFDSPAWLECVLDRTYDVGDHVLFIGEVVAAGARDPDTGLVFLHGAFHSLPHSPDHRSGGTP</sequence>
<evidence type="ECO:0000259" key="4">
    <source>
        <dbReference type="SMART" id="SM00903"/>
    </source>
</evidence>
<dbReference type="RefSeq" id="WP_211339387.1">
    <property type="nucleotide sequence ID" value="NZ_QQAZ01000005.1"/>
</dbReference>
<dbReference type="Gene3D" id="2.30.110.10">
    <property type="entry name" value="Electron Transport, Fmn-binding Protein, Chain A"/>
    <property type="match status" value="1"/>
</dbReference>
<dbReference type="SUPFAM" id="SSF50475">
    <property type="entry name" value="FMN-binding split barrel"/>
    <property type="match status" value="1"/>
</dbReference>
<comment type="caution">
    <text evidence="5">The sequence shown here is derived from an EMBL/GenBank/DDBJ whole genome shotgun (WGS) entry which is preliminary data.</text>
</comment>
<dbReference type="PANTHER" id="PTHR30466">
    <property type="entry name" value="FLAVIN REDUCTASE"/>
    <property type="match status" value="1"/>
</dbReference>